<feature type="domain" description="Class II aldolase/adducin N-terminal" evidence="2">
    <location>
        <begin position="16"/>
        <end position="198"/>
    </location>
</feature>
<proteinExistence type="inferred from homology"/>
<evidence type="ECO:0000259" key="2">
    <source>
        <dbReference type="SMART" id="SM01007"/>
    </source>
</evidence>
<organism evidence="3 4">
    <name type="scientific">Pseudomonas syringae pv. ribicola</name>
    <dbReference type="NCBI Taxonomy" id="55398"/>
    <lineage>
        <taxon>Bacteria</taxon>
        <taxon>Pseudomonadati</taxon>
        <taxon>Pseudomonadota</taxon>
        <taxon>Gammaproteobacteria</taxon>
        <taxon>Pseudomonadales</taxon>
        <taxon>Pseudomonadaceae</taxon>
        <taxon>Pseudomonas</taxon>
    </lineage>
</organism>
<dbReference type="InterPro" id="IPR051017">
    <property type="entry name" value="Aldolase-II_Adducin_sf"/>
</dbReference>
<name>A0A0P9YGT8_PSESI</name>
<dbReference type="InterPro" id="IPR036409">
    <property type="entry name" value="Aldolase_II/adducin_N_sf"/>
</dbReference>
<dbReference type="SUPFAM" id="SSF53639">
    <property type="entry name" value="AraD/HMP-PK domain-like"/>
    <property type="match status" value="1"/>
</dbReference>
<dbReference type="GO" id="GO:0005856">
    <property type="term" value="C:cytoskeleton"/>
    <property type="evidence" value="ECO:0007669"/>
    <property type="project" value="TreeGrafter"/>
</dbReference>
<reference evidence="3 4" key="1">
    <citation type="submission" date="2015-09" db="EMBL/GenBank/DDBJ databases">
        <title>Genome announcement of multiple Pseudomonas syringae strains.</title>
        <authorList>
            <person name="Thakur S."/>
            <person name="Wang P.W."/>
            <person name="Gong Y."/>
            <person name="Weir B.S."/>
            <person name="Guttman D.S."/>
        </authorList>
    </citation>
    <scope>NUCLEOTIDE SEQUENCE [LARGE SCALE GENOMIC DNA]</scope>
    <source>
        <strain evidence="3 4">ICMP3882</strain>
    </source>
</reference>
<protein>
    <submittedName>
        <fullName evidence="3">Aldolase II superfamily protein</fullName>
    </submittedName>
</protein>
<dbReference type="AlphaFoldDB" id="A0A0P9YGT8"/>
<accession>A0A0P9YGT8</accession>
<dbReference type="NCBIfam" id="NF005451">
    <property type="entry name" value="PRK07044.1"/>
    <property type="match status" value="1"/>
</dbReference>
<dbReference type="Gene3D" id="3.40.225.10">
    <property type="entry name" value="Class II aldolase/adducin N-terminal domain"/>
    <property type="match status" value="1"/>
</dbReference>
<sequence>MKTFESMSPQEWSTRCDLAALFRLLAYYRMTDLVDSHASACIPGQPDVFLINRYGVPFEKMRASDLVKVGFDGEPVPSADRSETLNVAGAVIHSSVHAARPDMNCVIHTHTAAGIAVSTLEEGLPPLSQHAMKFYGRLAYHTYGSFIDTQQEQQNMLDSLGDSSAMLLRNHGIIVGGRTIGEAFHSVYMLERACQIHVTIRSMNQNIVTPDPDTCRKTSDTFADDYDSGIVALAWQGGLQIIASQKDQYCC</sequence>
<dbReference type="Pfam" id="PF00596">
    <property type="entry name" value="Aldolase_II"/>
    <property type="match status" value="1"/>
</dbReference>
<dbReference type="SMART" id="SM01007">
    <property type="entry name" value="Aldolase_II"/>
    <property type="match status" value="1"/>
</dbReference>
<dbReference type="PANTHER" id="PTHR10672">
    <property type="entry name" value="ADDUCIN"/>
    <property type="match status" value="1"/>
</dbReference>
<dbReference type="EMBL" id="LJRF01000152">
    <property type="protein sequence ID" value="KPY45009.1"/>
    <property type="molecule type" value="Genomic_DNA"/>
</dbReference>
<evidence type="ECO:0000256" key="1">
    <source>
        <dbReference type="ARBA" id="ARBA00037961"/>
    </source>
</evidence>
<evidence type="ECO:0000313" key="4">
    <source>
        <dbReference type="Proteomes" id="UP000050554"/>
    </source>
</evidence>
<comment type="caution">
    <text evidence="3">The sequence shown here is derived from an EMBL/GenBank/DDBJ whole genome shotgun (WGS) entry which is preliminary data.</text>
</comment>
<dbReference type="PATRIC" id="fig|55398.3.peg.258"/>
<dbReference type="Proteomes" id="UP000050554">
    <property type="component" value="Unassembled WGS sequence"/>
</dbReference>
<gene>
    <name evidence="3" type="ORF">ALO47_00206</name>
</gene>
<dbReference type="GO" id="GO:0051015">
    <property type="term" value="F:actin filament binding"/>
    <property type="evidence" value="ECO:0007669"/>
    <property type="project" value="TreeGrafter"/>
</dbReference>
<dbReference type="RefSeq" id="WP_004882300.1">
    <property type="nucleotide sequence ID" value="NZ_LJRF01000152.1"/>
</dbReference>
<evidence type="ECO:0000313" key="3">
    <source>
        <dbReference type="EMBL" id="KPY45009.1"/>
    </source>
</evidence>
<dbReference type="InterPro" id="IPR001303">
    <property type="entry name" value="Aldolase_II/adducin_N"/>
</dbReference>
<comment type="similarity">
    <text evidence="1">Belongs to the aldolase class II family.</text>
</comment>
<dbReference type="GO" id="GO:0005996">
    <property type="term" value="P:monosaccharide metabolic process"/>
    <property type="evidence" value="ECO:0007669"/>
    <property type="project" value="UniProtKB-ARBA"/>
</dbReference>
<dbReference type="PANTHER" id="PTHR10672:SF3">
    <property type="entry name" value="PROTEIN HU-LI TAI SHAO"/>
    <property type="match status" value="1"/>
</dbReference>